<comment type="caution">
    <text evidence="1">The sequence shown here is derived from an EMBL/GenBank/DDBJ whole genome shotgun (WGS) entry which is preliminary data.</text>
</comment>
<organism evidence="1 2">
    <name type="scientific">Thermomonospora cellulosilytica</name>
    <dbReference type="NCBI Taxonomy" id="1411118"/>
    <lineage>
        <taxon>Bacteria</taxon>
        <taxon>Bacillati</taxon>
        <taxon>Actinomycetota</taxon>
        <taxon>Actinomycetes</taxon>
        <taxon>Streptosporangiales</taxon>
        <taxon>Thermomonosporaceae</taxon>
        <taxon>Thermomonospora</taxon>
    </lineage>
</organism>
<dbReference type="RefSeq" id="WP_182705385.1">
    <property type="nucleotide sequence ID" value="NZ_JACJII010000001.1"/>
</dbReference>
<dbReference type="EMBL" id="JACJII010000001">
    <property type="protein sequence ID" value="MBA9003702.1"/>
    <property type="molecule type" value="Genomic_DNA"/>
</dbReference>
<accession>A0A7W3MXG2</accession>
<evidence type="ECO:0000313" key="1">
    <source>
        <dbReference type="EMBL" id="MBA9003702.1"/>
    </source>
</evidence>
<name>A0A7W3MXG2_9ACTN</name>
<protein>
    <submittedName>
        <fullName evidence="1">Uncharacterized protein</fullName>
    </submittedName>
</protein>
<gene>
    <name evidence="1" type="ORF">HNR21_002584</name>
</gene>
<reference evidence="1 2" key="1">
    <citation type="submission" date="2020-08" db="EMBL/GenBank/DDBJ databases">
        <title>Sequencing the genomes of 1000 actinobacteria strains.</title>
        <authorList>
            <person name="Klenk H.-P."/>
        </authorList>
    </citation>
    <scope>NUCLEOTIDE SEQUENCE [LARGE SCALE GENOMIC DNA]</scope>
    <source>
        <strain evidence="1 2">DSM 45823</strain>
    </source>
</reference>
<dbReference type="AlphaFoldDB" id="A0A7W3MXG2"/>
<keyword evidence="2" id="KW-1185">Reference proteome</keyword>
<proteinExistence type="predicted"/>
<dbReference type="Proteomes" id="UP000539313">
    <property type="component" value="Unassembled WGS sequence"/>
</dbReference>
<sequence length="150" mass="16835">MSARYTPGEYVDIAVRNARVVRVGQDDIGRSFLEVAHGELNTLTSVELDDVFVTITRAAPAEWPPRPGDLWRDREGRLHFASAYAPDYDNAEDCRGINDEGWRVVLLSQHSDDSCNPGSQMHRPEYVNQRYGPLTLVHREPAAQDGGEAR</sequence>
<evidence type="ECO:0000313" key="2">
    <source>
        <dbReference type="Proteomes" id="UP000539313"/>
    </source>
</evidence>